<reference evidence="1 2" key="1">
    <citation type="submission" date="2019-07" db="EMBL/GenBank/DDBJ databases">
        <title>Whole genome shotgun sequence of Cellulomonas aerilata NBRC 106308.</title>
        <authorList>
            <person name="Hosoyama A."/>
            <person name="Uohara A."/>
            <person name="Ohji S."/>
            <person name="Ichikawa N."/>
        </authorList>
    </citation>
    <scope>NUCLEOTIDE SEQUENCE [LARGE SCALE GENOMIC DNA]</scope>
    <source>
        <strain evidence="1 2">NBRC 106308</strain>
    </source>
</reference>
<dbReference type="RefSeq" id="WP_307724970.1">
    <property type="nucleotide sequence ID" value="NZ_BJYY01000002.1"/>
</dbReference>
<dbReference type="Gene3D" id="1.25.40.380">
    <property type="entry name" value="Protein of unknown function DUF1810"/>
    <property type="match status" value="1"/>
</dbReference>
<dbReference type="AlphaFoldDB" id="A0A512D9D8"/>
<evidence type="ECO:0000313" key="2">
    <source>
        <dbReference type="Proteomes" id="UP000321181"/>
    </source>
</evidence>
<dbReference type="EMBL" id="BJYY01000002">
    <property type="protein sequence ID" value="GEO33104.1"/>
    <property type="molecule type" value="Genomic_DNA"/>
</dbReference>
<accession>A0A512D9D8</accession>
<dbReference type="SUPFAM" id="SSF140736">
    <property type="entry name" value="Rv1873-like"/>
    <property type="match status" value="1"/>
</dbReference>
<gene>
    <name evidence="1" type="ORF">CAE01nite_08290</name>
</gene>
<evidence type="ECO:0000313" key="1">
    <source>
        <dbReference type="EMBL" id="GEO33104.1"/>
    </source>
</evidence>
<dbReference type="PIRSF" id="PIRSF008546">
    <property type="entry name" value="UCP008546"/>
    <property type="match status" value="1"/>
</dbReference>
<sequence>MSERMAPDLTRFVAAQDDGGTLAAALAELRAGRKRSHWMWFVFPQLRGLGRSQTAQLYGIDGREQARDYLHDAVLGPRLRECARALLDLPGDDPVAVLGGVDAQKLRSSMTLFAHAADTDADTTDTADADADDRALFVAVLDRYFHGVEDEATVRLLAAGGSAS</sequence>
<dbReference type="InterPro" id="IPR014937">
    <property type="entry name" value="DUF1810"/>
</dbReference>
<dbReference type="Proteomes" id="UP000321181">
    <property type="component" value="Unassembled WGS sequence"/>
</dbReference>
<organism evidence="1 2">
    <name type="scientific">Cellulomonas aerilata</name>
    <dbReference type="NCBI Taxonomy" id="515326"/>
    <lineage>
        <taxon>Bacteria</taxon>
        <taxon>Bacillati</taxon>
        <taxon>Actinomycetota</taxon>
        <taxon>Actinomycetes</taxon>
        <taxon>Micrococcales</taxon>
        <taxon>Cellulomonadaceae</taxon>
        <taxon>Cellulomonas</taxon>
    </lineage>
</organism>
<name>A0A512D9D8_9CELL</name>
<protein>
    <submittedName>
        <fullName evidence="1">Calpastatin</fullName>
    </submittedName>
</protein>
<proteinExistence type="predicted"/>
<keyword evidence="2" id="KW-1185">Reference proteome</keyword>
<comment type="caution">
    <text evidence="1">The sequence shown here is derived from an EMBL/GenBank/DDBJ whole genome shotgun (WGS) entry which is preliminary data.</text>
</comment>
<dbReference type="Pfam" id="PF08837">
    <property type="entry name" value="DUF1810"/>
    <property type="match status" value="1"/>
</dbReference>
<dbReference type="InterPro" id="IPR036287">
    <property type="entry name" value="Rv1873-like_sf"/>
</dbReference>